<proteinExistence type="predicted"/>
<reference evidence="3" key="1">
    <citation type="submission" date="2015-05" db="EMBL/GenBank/DDBJ databases">
        <title>Draft genome sequencing of a biphenyl-degrading bacterium, Pseudomonas balearica KF707 (=NBRC110670).</title>
        <authorList>
            <person name="Kimura N."/>
            <person name="Hirose J."/>
            <person name="Watanabe T."/>
            <person name="Suenaga H."/>
            <person name="Fujihara H."/>
            <person name="Noguchi M."/>
            <person name="Hashimoto M."/>
            <person name="Shimodaira J."/>
            <person name="Tsuchikane K."/>
            <person name="Hosoyama A."/>
            <person name="Yamazoe A."/>
            <person name="Fujita N."/>
            <person name="Furukawa K."/>
        </authorList>
    </citation>
    <scope>NUCLEOTIDE SEQUENCE [LARGE SCALE GENOMIC DNA]</scope>
    <source>
        <strain evidence="3">DSM 10086 / NBRC 110670 / KF707</strain>
    </source>
</reference>
<dbReference type="AlphaFoldDB" id="A0AAD1BVX0"/>
<dbReference type="KEGG" id="pfuw:KF707C_2820"/>
<evidence type="ECO:0000313" key="2">
    <source>
        <dbReference type="EMBL" id="BAU71970.1"/>
    </source>
</evidence>
<protein>
    <submittedName>
        <fullName evidence="2">Uncharacterized protein</fullName>
    </submittedName>
</protein>
<feature type="compositionally biased region" description="Gly residues" evidence="1">
    <location>
        <begin position="1"/>
        <end position="11"/>
    </location>
</feature>
<gene>
    <name evidence="2" type="ORF">KF707C_2820</name>
</gene>
<dbReference type="Proteomes" id="UP000218554">
    <property type="component" value="Chromosome"/>
</dbReference>
<dbReference type="EMBL" id="AP014862">
    <property type="protein sequence ID" value="BAU71970.1"/>
    <property type="molecule type" value="Genomic_DNA"/>
</dbReference>
<evidence type="ECO:0000256" key="1">
    <source>
        <dbReference type="SAM" id="MobiDB-lite"/>
    </source>
</evidence>
<keyword evidence="3" id="KW-1185">Reference proteome</keyword>
<feature type="region of interest" description="Disordered" evidence="1">
    <location>
        <begin position="1"/>
        <end position="20"/>
    </location>
</feature>
<sequence>MTEAGRGGSGLLPGKSAVGRDSRGAYASMISFSLARLRPESFSGRP</sequence>
<accession>A0AAD1BVX0</accession>
<reference evidence="2 3" key="2">
    <citation type="journal article" date="2017" name="Int. J. Syst. Evol. Microbiol.">
        <title>Pseudomonas furukawaii sp. nov., a polychlorinated biphenyl-degrading bacterium isolated from biphenyl-contaminated soil in Japan.</title>
        <authorList>
            <person name="Kimura N."/>
            <person name="Watanabe T."/>
            <person name="Suenaga H."/>
            <person name="Fujihara H."/>
            <person name="Futagami T."/>
            <person name="Goto M."/>
            <person name="Hanada S."/>
            <person name="Hirose J."/>
        </authorList>
    </citation>
    <scope>NUCLEOTIDE SEQUENCE [LARGE SCALE GENOMIC DNA]</scope>
    <source>
        <strain evidence="3">DSM 10086 / NBRC 110670 / KF707</strain>
    </source>
</reference>
<name>A0AAD1BVX0_METFU</name>
<organism evidence="2 3">
    <name type="scientific">Metapseudomonas furukawaii</name>
    <name type="common">Pseudomonas furukawaii</name>
    <dbReference type="NCBI Taxonomy" id="1149133"/>
    <lineage>
        <taxon>Bacteria</taxon>
        <taxon>Pseudomonadati</taxon>
        <taxon>Pseudomonadota</taxon>
        <taxon>Gammaproteobacteria</taxon>
        <taxon>Pseudomonadales</taxon>
        <taxon>Pseudomonadaceae</taxon>
        <taxon>Metapseudomonas</taxon>
    </lineage>
</organism>
<evidence type="ECO:0000313" key="3">
    <source>
        <dbReference type="Proteomes" id="UP000218554"/>
    </source>
</evidence>